<dbReference type="OrthoDB" id="46304at2759"/>
<gene>
    <name evidence="2" type="ORF">FisN_27Hh079</name>
</gene>
<dbReference type="Proteomes" id="UP000198406">
    <property type="component" value="Unassembled WGS sequence"/>
</dbReference>
<evidence type="ECO:0000313" key="3">
    <source>
        <dbReference type="Proteomes" id="UP000198406"/>
    </source>
</evidence>
<dbReference type="InterPro" id="IPR018960">
    <property type="entry name" value="DUF1990"/>
</dbReference>
<dbReference type="Pfam" id="PF09348">
    <property type="entry name" value="DUF1990"/>
    <property type="match status" value="1"/>
</dbReference>
<sequence>MAQGNPIPPIPHRRFSHSLFRQWRQRRIATRRRLSTKQPSLSPMLSWRRPTTQSLLQQWSHKIPLSSKFNHPNVGMTHPFFQSSDLQATNVAASSSSNDDNDDEWWPALLASPRQWRILRYRQTVGHGWECYIRVRDAALQWDFTTPNHGICTLPQRQRAEIFDRLPATSVHPISHGPGRRLVTYARAPFLRFLFAMNPVQVIYDIVDQREYPAIYSATAYATGDRHLLQGEERVTVAFRERTGAVQVEVVSCSRPHGWKGKCVWPFLTKTQDQFFRQQMEALRKIATGK</sequence>
<dbReference type="EMBL" id="BDSP01000271">
    <property type="protein sequence ID" value="GAX28270.1"/>
    <property type="molecule type" value="Genomic_DNA"/>
</dbReference>
<keyword evidence="3" id="KW-1185">Reference proteome</keyword>
<comment type="caution">
    <text evidence="2">The sequence shown here is derived from an EMBL/GenBank/DDBJ whole genome shotgun (WGS) entry which is preliminary data.</text>
</comment>
<feature type="domain" description="DUF1990" evidence="1">
    <location>
        <begin position="112"/>
        <end position="281"/>
    </location>
</feature>
<proteinExistence type="predicted"/>
<protein>
    <recommendedName>
        <fullName evidence="1">DUF1990 domain-containing protein</fullName>
    </recommendedName>
</protein>
<accession>A0A1Z5KPN4</accession>
<dbReference type="InParanoid" id="A0A1Z5KPN4"/>
<evidence type="ECO:0000313" key="2">
    <source>
        <dbReference type="EMBL" id="GAX28270.1"/>
    </source>
</evidence>
<dbReference type="AlphaFoldDB" id="A0A1Z5KPN4"/>
<organism evidence="2 3">
    <name type="scientific">Fistulifera solaris</name>
    <name type="common">Oleaginous diatom</name>
    <dbReference type="NCBI Taxonomy" id="1519565"/>
    <lineage>
        <taxon>Eukaryota</taxon>
        <taxon>Sar</taxon>
        <taxon>Stramenopiles</taxon>
        <taxon>Ochrophyta</taxon>
        <taxon>Bacillariophyta</taxon>
        <taxon>Bacillariophyceae</taxon>
        <taxon>Bacillariophycidae</taxon>
        <taxon>Naviculales</taxon>
        <taxon>Naviculaceae</taxon>
        <taxon>Fistulifera</taxon>
    </lineage>
</organism>
<reference evidence="2 3" key="1">
    <citation type="journal article" date="2015" name="Plant Cell">
        <title>Oil accumulation by the oleaginous diatom Fistulifera solaris as revealed by the genome and transcriptome.</title>
        <authorList>
            <person name="Tanaka T."/>
            <person name="Maeda Y."/>
            <person name="Veluchamy A."/>
            <person name="Tanaka M."/>
            <person name="Abida H."/>
            <person name="Marechal E."/>
            <person name="Bowler C."/>
            <person name="Muto M."/>
            <person name="Sunaga Y."/>
            <person name="Tanaka M."/>
            <person name="Yoshino T."/>
            <person name="Taniguchi T."/>
            <person name="Fukuda Y."/>
            <person name="Nemoto M."/>
            <person name="Matsumoto M."/>
            <person name="Wong P.S."/>
            <person name="Aburatani S."/>
            <person name="Fujibuchi W."/>
        </authorList>
    </citation>
    <scope>NUCLEOTIDE SEQUENCE [LARGE SCALE GENOMIC DNA]</scope>
    <source>
        <strain evidence="2 3">JPCC DA0580</strain>
    </source>
</reference>
<evidence type="ECO:0000259" key="1">
    <source>
        <dbReference type="Pfam" id="PF09348"/>
    </source>
</evidence>
<name>A0A1Z5KPN4_FISSO</name>